<proteinExistence type="inferred from homology"/>
<accession>A0A9P7ENY7</accession>
<protein>
    <submittedName>
        <fullName evidence="2">Choline kinase cytoplasm</fullName>
    </submittedName>
</protein>
<dbReference type="SUPFAM" id="SSF56112">
    <property type="entry name" value="Protein kinase-like (PK-like)"/>
    <property type="match status" value="1"/>
</dbReference>
<keyword evidence="3" id="KW-1185">Reference proteome</keyword>
<gene>
    <name evidence="2" type="ORF">BJ212DRAFT_1318889</name>
</gene>
<evidence type="ECO:0000313" key="2">
    <source>
        <dbReference type="EMBL" id="KAG1826239.1"/>
    </source>
</evidence>
<dbReference type="PANTHER" id="PTHR22603:SF93">
    <property type="entry name" value="RE24176P"/>
    <property type="match status" value="1"/>
</dbReference>
<keyword evidence="2" id="KW-0418">Kinase</keyword>
<evidence type="ECO:0000313" key="3">
    <source>
        <dbReference type="Proteomes" id="UP000807769"/>
    </source>
</evidence>
<evidence type="ECO:0000256" key="1">
    <source>
        <dbReference type="ARBA" id="ARBA00038211"/>
    </source>
</evidence>
<dbReference type="GO" id="GO:0006646">
    <property type="term" value="P:phosphatidylethanolamine biosynthetic process"/>
    <property type="evidence" value="ECO:0007669"/>
    <property type="project" value="TreeGrafter"/>
</dbReference>
<dbReference type="Proteomes" id="UP000807769">
    <property type="component" value="Unassembled WGS sequence"/>
</dbReference>
<dbReference type="AlphaFoldDB" id="A0A9P7ENY7"/>
<dbReference type="EMBL" id="JABBWG010000002">
    <property type="protein sequence ID" value="KAG1826239.1"/>
    <property type="molecule type" value="Genomic_DNA"/>
</dbReference>
<name>A0A9P7ENY7_9AGAM</name>
<dbReference type="OrthoDB" id="10267235at2759"/>
<dbReference type="Gene3D" id="3.90.1200.10">
    <property type="match status" value="1"/>
</dbReference>
<dbReference type="GeneID" id="64628356"/>
<organism evidence="2 3">
    <name type="scientific">Suillus subaureus</name>
    <dbReference type="NCBI Taxonomy" id="48587"/>
    <lineage>
        <taxon>Eukaryota</taxon>
        <taxon>Fungi</taxon>
        <taxon>Dikarya</taxon>
        <taxon>Basidiomycota</taxon>
        <taxon>Agaricomycotina</taxon>
        <taxon>Agaricomycetes</taxon>
        <taxon>Agaricomycetidae</taxon>
        <taxon>Boletales</taxon>
        <taxon>Suillineae</taxon>
        <taxon>Suillaceae</taxon>
        <taxon>Suillus</taxon>
    </lineage>
</organism>
<sequence>MCEATDMIADSAAVSPPLTGIRSSSSLRSLVLSPSKSVSLSQPKVTIDVEFVDGLTNVKAKLHARSYKSVDFARDLLAILVALRVPGWHKTQVTPESLSIRKVSGALTNTIFFVSCPTIALVPTLLLRIYGPSSSSLVSRSHELRMLHILSSRCHFGPRVYGTFTNGRIEEYFESVTLVSSDLRDRKTSQWIASRMAELHSVEISVVEGPLTVSALEGKSWEIGVKKNVKAWMPAARKVLGLHCISEATRQTLNIDRFYELWMRYLRWVSHVEKVEGASRRVFAHNDTQYGNILRLTSPLRQDAPEHHQIVVVDFEYASPNPVAFEIANHFHEWTADYHSSTPHFLDPNRYPTMEERQNFYRAYLAHSRPTATCASSVPTLRSEVEVSQLERQVRIWSPASHGMWTVWGIVQAQDSLERGELEPEFDYLAYATCRMEGFIRELSELGVR</sequence>
<dbReference type="PANTHER" id="PTHR22603">
    <property type="entry name" value="CHOLINE/ETHANOALAMINE KINASE"/>
    <property type="match status" value="1"/>
</dbReference>
<keyword evidence="2" id="KW-0808">Transferase</keyword>
<reference evidence="2" key="1">
    <citation type="journal article" date="2020" name="New Phytol.">
        <title>Comparative genomics reveals dynamic genome evolution in host specialist ectomycorrhizal fungi.</title>
        <authorList>
            <person name="Lofgren L.A."/>
            <person name="Nguyen N.H."/>
            <person name="Vilgalys R."/>
            <person name="Ruytinx J."/>
            <person name="Liao H.L."/>
            <person name="Branco S."/>
            <person name="Kuo A."/>
            <person name="LaButti K."/>
            <person name="Lipzen A."/>
            <person name="Andreopoulos W."/>
            <person name="Pangilinan J."/>
            <person name="Riley R."/>
            <person name="Hundley H."/>
            <person name="Na H."/>
            <person name="Barry K."/>
            <person name="Grigoriev I.V."/>
            <person name="Stajich J.E."/>
            <person name="Kennedy P.G."/>
        </authorList>
    </citation>
    <scope>NUCLEOTIDE SEQUENCE</scope>
    <source>
        <strain evidence="2">MN1</strain>
    </source>
</reference>
<dbReference type="GO" id="GO:0004103">
    <property type="term" value="F:choline kinase activity"/>
    <property type="evidence" value="ECO:0007669"/>
    <property type="project" value="TreeGrafter"/>
</dbReference>
<dbReference type="CDD" id="cd05157">
    <property type="entry name" value="ETNK_euk"/>
    <property type="match status" value="1"/>
</dbReference>
<dbReference type="Pfam" id="PF01633">
    <property type="entry name" value="Choline_kinase"/>
    <property type="match status" value="1"/>
</dbReference>
<dbReference type="GO" id="GO:0004305">
    <property type="term" value="F:ethanolamine kinase activity"/>
    <property type="evidence" value="ECO:0007669"/>
    <property type="project" value="TreeGrafter"/>
</dbReference>
<dbReference type="RefSeq" id="XP_041199492.1">
    <property type="nucleotide sequence ID" value="XM_041334339.1"/>
</dbReference>
<comment type="caution">
    <text evidence="2">The sequence shown here is derived from an EMBL/GenBank/DDBJ whole genome shotgun (WGS) entry which is preliminary data.</text>
</comment>
<comment type="similarity">
    <text evidence="1">Belongs to the choline/ethanolamine kinase family.</text>
</comment>
<dbReference type="Gene3D" id="3.30.200.20">
    <property type="entry name" value="Phosphorylase Kinase, domain 1"/>
    <property type="match status" value="1"/>
</dbReference>
<dbReference type="InterPro" id="IPR011009">
    <property type="entry name" value="Kinase-like_dom_sf"/>
</dbReference>
<dbReference type="GO" id="GO:0005737">
    <property type="term" value="C:cytoplasm"/>
    <property type="evidence" value="ECO:0007669"/>
    <property type="project" value="TreeGrafter"/>
</dbReference>